<dbReference type="HOGENOM" id="CLU_1541026_0_0_1"/>
<evidence type="ECO:0000256" key="1">
    <source>
        <dbReference type="SAM" id="MobiDB-lite"/>
    </source>
</evidence>
<organism evidence="2 3">
    <name type="scientific">Sclerotinia sclerotiorum (strain ATCC 18683 / 1980 / Ss-1)</name>
    <name type="common">White mold</name>
    <name type="synonym">Whetzelinia sclerotiorum</name>
    <dbReference type="NCBI Taxonomy" id="665079"/>
    <lineage>
        <taxon>Eukaryota</taxon>
        <taxon>Fungi</taxon>
        <taxon>Dikarya</taxon>
        <taxon>Ascomycota</taxon>
        <taxon>Pezizomycotina</taxon>
        <taxon>Leotiomycetes</taxon>
        <taxon>Helotiales</taxon>
        <taxon>Sclerotiniaceae</taxon>
        <taxon>Sclerotinia</taxon>
    </lineage>
</organism>
<dbReference type="EMBL" id="CH476647">
    <property type="protein sequence ID" value="EDN98908.1"/>
    <property type="molecule type" value="Genomic_DNA"/>
</dbReference>
<feature type="region of interest" description="Disordered" evidence="1">
    <location>
        <begin position="62"/>
        <end position="130"/>
    </location>
</feature>
<dbReference type="Proteomes" id="UP000001312">
    <property type="component" value="Unassembled WGS sequence"/>
</dbReference>
<dbReference type="RefSeq" id="XP_001585199.1">
    <property type="nucleotide sequence ID" value="XM_001585149.1"/>
</dbReference>
<gene>
    <name evidence="2" type="ORF">SS1G_13767</name>
</gene>
<feature type="compositionally biased region" description="Basic and acidic residues" evidence="1">
    <location>
        <begin position="1"/>
        <end position="15"/>
    </location>
</feature>
<keyword evidence="3" id="KW-1185">Reference proteome</keyword>
<name>A7F837_SCLS1</name>
<feature type="region of interest" description="Disordered" evidence="1">
    <location>
        <begin position="1"/>
        <end position="22"/>
    </location>
</feature>
<sequence>MRMKTWTEHQRDDPSRSLGVELGKNGRGPIAFAGAVEHVLRWSSKSISEAVDELSAQFTEDLPQITDREEQRRSEHSLSHYSNSNSKGRRRDPHKLFSPQRSHGSKQYMRPTIATNKQRSKRTTDGPCRKRTRHRCKPFLFLPQTIISVHPLQFSRHAVDTDRYNKLAFLHIAR</sequence>
<dbReference type="InParanoid" id="A7F837"/>
<dbReference type="KEGG" id="ssl:SS1G_13767"/>
<feature type="compositionally biased region" description="Basic and acidic residues" evidence="1">
    <location>
        <begin position="66"/>
        <end position="78"/>
    </location>
</feature>
<dbReference type="GeneID" id="5481369"/>
<dbReference type="AlphaFoldDB" id="A7F837"/>
<reference evidence="3" key="1">
    <citation type="journal article" date="2011" name="PLoS Genet.">
        <title>Genomic analysis of the necrotrophic fungal pathogens Sclerotinia sclerotiorum and Botrytis cinerea.</title>
        <authorList>
            <person name="Amselem J."/>
            <person name="Cuomo C.A."/>
            <person name="van Kan J.A."/>
            <person name="Viaud M."/>
            <person name="Benito E.P."/>
            <person name="Couloux A."/>
            <person name="Coutinho P.M."/>
            <person name="de Vries R.P."/>
            <person name="Dyer P.S."/>
            <person name="Fillinger S."/>
            <person name="Fournier E."/>
            <person name="Gout L."/>
            <person name="Hahn M."/>
            <person name="Kohn L."/>
            <person name="Lapalu N."/>
            <person name="Plummer K.M."/>
            <person name="Pradier J.M."/>
            <person name="Quevillon E."/>
            <person name="Sharon A."/>
            <person name="Simon A."/>
            <person name="ten Have A."/>
            <person name="Tudzynski B."/>
            <person name="Tudzynski P."/>
            <person name="Wincker P."/>
            <person name="Andrew M."/>
            <person name="Anthouard V."/>
            <person name="Beever R.E."/>
            <person name="Beffa R."/>
            <person name="Benoit I."/>
            <person name="Bouzid O."/>
            <person name="Brault B."/>
            <person name="Chen Z."/>
            <person name="Choquer M."/>
            <person name="Collemare J."/>
            <person name="Cotton P."/>
            <person name="Danchin E.G."/>
            <person name="Da Silva C."/>
            <person name="Gautier A."/>
            <person name="Giraud C."/>
            <person name="Giraud T."/>
            <person name="Gonzalez C."/>
            <person name="Grossetete S."/>
            <person name="Guldener U."/>
            <person name="Henrissat B."/>
            <person name="Howlett B.J."/>
            <person name="Kodira C."/>
            <person name="Kretschmer M."/>
            <person name="Lappartient A."/>
            <person name="Leroch M."/>
            <person name="Levis C."/>
            <person name="Mauceli E."/>
            <person name="Neuveglise C."/>
            <person name="Oeser B."/>
            <person name="Pearson M."/>
            <person name="Poulain J."/>
            <person name="Poussereau N."/>
            <person name="Quesneville H."/>
            <person name="Rascle C."/>
            <person name="Schumacher J."/>
            <person name="Segurens B."/>
            <person name="Sexton A."/>
            <person name="Silva E."/>
            <person name="Sirven C."/>
            <person name="Soanes D.M."/>
            <person name="Talbot N.J."/>
            <person name="Templeton M."/>
            <person name="Yandava C."/>
            <person name="Yarden O."/>
            <person name="Zeng Q."/>
            <person name="Rollins J.A."/>
            <person name="Lebrun M.H."/>
            <person name="Dickman M."/>
        </authorList>
    </citation>
    <scope>NUCLEOTIDE SEQUENCE [LARGE SCALE GENOMIC DNA]</scope>
    <source>
        <strain evidence="3">ATCC 18683 / 1980 / Ss-1</strain>
    </source>
</reference>
<evidence type="ECO:0000313" key="3">
    <source>
        <dbReference type="Proteomes" id="UP000001312"/>
    </source>
</evidence>
<accession>A7F837</accession>
<proteinExistence type="predicted"/>
<protein>
    <submittedName>
        <fullName evidence="2">Uncharacterized protein</fullName>
    </submittedName>
</protein>
<evidence type="ECO:0000313" key="2">
    <source>
        <dbReference type="EMBL" id="EDN98908.1"/>
    </source>
</evidence>